<dbReference type="Proteomes" id="UP000729402">
    <property type="component" value="Unassembled WGS sequence"/>
</dbReference>
<name>A0A8J5VN93_ZIZPA</name>
<reference evidence="2" key="1">
    <citation type="journal article" date="2021" name="bioRxiv">
        <title>Whole Genome Assembly and Annotation of Northern Wild Rice, Zizania palustris L., Supports a Whole Genome Duplication in the Zizania Genus.</title>
        <authorList>
            <person name="Haas M."/>
            <person name="Kono T."/>
            <person name="Macchietto M."/>
            <person name="Millas R."/>
            <person name="McGilp L."/>
            <person name="Shao M."/>
            <person name="Duquette J."/>
            <person name="Hirsch C.N."/>
            <person name="Kimball J."/>
        </authorList>
    </citation>
    <scope>NUCLEOTIDE SEQUENCE</scope>
    <source>
        <tissue evidence="2">Fresh leaf tissue</tissue>
    </source>
</reference>
<dbReference type="AlphaFoldDB" id="A0A8J5VN93"/>
<organism evidence="2 3">
    <name type="scientific">Zizania palustris</name>
    <name type="common">Northern wild rice</name>
    <dbReference type="NCBI Taxonomy" id="103762"/>
    <lineage>
        <taxon>Eukaryota</taxon>
        <taxon>Viridiplantae</taxon>
        <taxon>Streptophyta</taxon>
        <taxon>Embryophyta</taxon>
        <taxon>Tracheophyta</taxon>
        <taxon>Spermatophyta</taxon>
        <taxon>Magnoliopsida</taxon>
        <taxon>Liliopsida</taxon>
        <taxon>Poales</taxon>
        <taxon>Poaceae</taxon>
        <taxon>BOP clade</taxon>
        <taxon>Oryzoideae</taxon>
        <taxon>Oryzeae</taxon>
        <taxon>Zizaniinae</taxon>
        <taxon>Zizania</taxon>
    </lineage>
</organism>
<gene>
    <name evidence="2" type="ORF">GUJ93_ZPchr0004g38452</name>
</gene>
<reference evidence="2" key="2">
    <citation type="submission" date="2021-02" db="EMBL/GenBank/DDBJ databases">
        <authorList>
            <person name="Kimball J.A."/>
            <person name="Haas M.W."/>
            <person name="Macchietto M."/>
            <person name="Kono T."/>
            <person name="Duquette J."/>
            <person name="Shao M."/>
        </authorList>
    </citation>
    <scope>NUCLEOTIDE SEQUENCE</scope>
    <source>
        <tissue evidence="2">Fresh leaf tissue</tissue>
    </source>
</reference>
<comment type="caution">
    <text evidence="2">The sequence shown here is derived from an EMBL/GenBank/DDBJ whole genome shotgun (WGS) entry which is preliminary data.</text>
</comment>
<proteinExistence type="predicted"/>
<dbReference type="EMBL" id="JAAALK010000285">
    <property type="protein sequence ID" value="KAG8064771.1"/>
    <property type="molecule type" value="Genomic_DNA"/>
</dbReference>
<evidence type="ECO:0000256" key="1">
    <source>
        <dbReference type="SAM" id="MobiDB-lite"/>
    </source>
</evidence>
<keyword evidence="3" id="KW-1185">Reference proteome</keyword>
<sequence length="74" mass="7298">MDVEVPSTAEASDVAGQLPSSPVLEGGPALVSGAEVERSGPEAVATGSELRVVTTDSEAVALGSASASLEPKEF</sequence>
<evidence type="ECO:0000313" key="3">
    <source>
        <dbReference type="Proteomes" id="UP000729402"/>
    </source>
</evidence>
<protein>
    <submittedName>
        <fullName evidence="2">Uncharacterized protein</fullName>
    </submittedName>
</protein>
<evidence type="ECO:0000313" key="2">
    <source>
        <dbReference type="EMBL" id="KAG8064771.1"/>
    </source>
</evidence>
<feature type="region of interest" description="Disordered" evidence="1">
    <location>
        <begin position="1"/>
        <end position="48"/>
    </location>
</feature>
<accession>A0A8J5VN93</accession>